<keyword evidence="1" id="KW-0175">Coiled coil</keyword>
<sequence length="447" mass="51403">MSQSQYSTPQLSPTRKQRGRGGQQGNRSSARGKAERRRAVSPRNHSQQDSQSLQLPSSQLEQFDADTQLPASSSAIIPTSTSVNGFPSQNRDPTQLEDGLEECRRLVKQLQVDLSFEQTRNNDLELTLARRSTDLAKKEEALQGANQKSTDVELQLMEAHEQIAALKQEHFGIKIELKGTIAELEQKSEEYKESAATEKKRNELLVEEVEELRTALEDARQELSRHVEFAKTQFTFKEDRISRSVSKAMSQVNEQTEMTLNELKALSQQISSSSFRQAKPRASDGQTAMMKYLAGKLTETETQLQQREKELDEIKEERERTRRETEELTKQLREIKQDLEKADKDHQAQVSKITMQRAEMRCDLLALQRDYKKLEDEKEHLEDAREQIKKLEVERDANQMQFAEVKTKLIAAQNELNKFKSDLEQSSGDKFAIQVRNLFIDFSQLKI</sequence>
<feature type="coiled-coil region" evidence="1">
    <location>
        <begin position="135"/>
        <end position="269"/>
    </location>
</feature>
<feature type="coiled-coil region" evidence="1">
    <location>
        <begin position="297"/>
        <end position="422"/>
    </location>
</feature>
<keyword evidence="4" id="KW-1185">Reference proteome</keyword>
<protein>
    <submittedName>
        <fullName evidence="3">Uncharacterized protein</fullName>
    </submittedName>
</protein>
<organism evidence="3 4">
    <name type="scientific">Diploscapter pachys</name>
    <dbReference type="NCBI Taxonomy" id="2018661"/>
    <lineage>
        <taxon>Eukaryota</taxon>
        <taxon>Metazoa</taxon>
        <taxon>Ecdysozoa</taxon>
        <taxon>Nematoda</taxon>
        <taxon>Chromadorea</taxon>
        <taxon>Rhabditida</taxon>
        <taxon>Rhabditina</taxon>
        <taxon>Rhabditomorpha</taxon>
        <taxon>Rhabditoidea</taxon>
        <taxon>Rhabditidae</taxon>
        <taxon>Diploscapter</taxon>
    </lineage>
</organism>
<evidence type="ECO:0000256" key="2">
    <source>
        <dbReference type="SAM" id="MobiDB-lite"/>
    </source>
</evidence>
<feature type="compositionally biased region" description="Polar residues" evidence="2">
    <location>
        <begin position="83"/>
        <end position="93"/>
    </location>
</feature>
<dbReference type="STRING" id="2018661.A0A2A2K5J0"/>
<evidence type="ECO:0000313" key="3">
    <source>
        <dbReference type="EMBL" id="PAV69180.1"/>
    </source>
</evidence>
<comment type="caution">
    <text evidence="3">The sequence shown here is derived from an EMBL/GenBank/DDBJ whole genome shotgun (WGS) entry which is preliminary data.</text>
</comment>
<reference evidence="3 4" key="1">
    <citation type="journal article" date="2017" name="Curr. Biol.">
        <title>Genome architecture and evolution of a unichromosomal asexual nematode.</title>
        <authorList>
            <person name="Fradin H."/>
            <person name="Zegar C."/>
            <person name="Gutwein M."/>
            <person name="Lucas J."/>
            <person name="Kovtun M."/>
            <person name="Corcoran D."/>
            <person name="Baugh L.R."/>
            <person name="Kiontke K."/>
            <person name="Gunsalus K."/>
            <person name="Fitch D.H."/>
            <person name="Piano F."/>
        </authorList>
    </citation>
    <scope>NUCLEOTIDE SEQUENCE [LARGE SCALE GENOMIC DNA]</scope>
    <source>
        <strain evidence="3">PF1309</strain>
    </source>
</reference>
<evidence type="ECO:0000313" key="4">
    <source>
        <dbReference type="Proteomes" id="UP000218231"/>
    </source>
</evidence>
<dbReference type="Proteomes" id="UP000218231">
    <property type="component" value="Unassembled WGS sequence"/>
</dbReference>
<dbReference type="EMBL" id="LIAE01009584">
    <property type="protein sequence ID" value="PAV69180.1"/>
    <property type="molecule type" value="Genomic_DNA"/>
</dbReference>
<proteinExistence type="predicted"/>
<dbReference type="AlphaFoldDB" id="A0A2A2K5J0"/>
<accession>A0A2A2K5J0</accession>
<feature type="region of interest" description="Disordered" evidence="2">
    <location>
        <begin position="1"/>
        <end position="96"/>
    </location>
</feature>
<name>A0A2A2K5J0_9BILA</name>
<evidence type="ECO:0000256" key="1">
    <source>
        <dbReference type="SAM" id="Coils"/>
    </source>
</evidence>
<feature type="compositionally biased region" description="Low complexity" evidence="2">
    <location>
        <begin position="70"/>
        <end position="82"/>
    </location>
</feature>
<gene>
    <name evidence="3" type="ORF">WR25_20602</name>
</gene>
<feature type="compositionally biased region" description="Polar residues" evidence="2">
    <location>
        <begin position="1"/>
        <end position="14"/>
    </location>
</feature>
<feature type="compositionally biased region" description="Low complexity" evidence="2">
    <location>
        <begin position="47"/>
        <end position="60"/>
    </location>
</feature>